<keyword evidence="2" id="KW-0479">Metal-binding</keyword>
<sequence>MNIQYILFAILLSIHIASAQKQFTRQDTLRGSITPERAWWDVTFYDLNIKVNPDQKTISGYNIVHYTVLEEYNVMQIDLQPPLKIKKVIQEGKKLEVESDGNAHFIKLISPQTKNSVRAIEIYYEGKPREAVRAPWDGGISWSRDNNGKHFIASSCQGIGASIWWPNKDHMYDEVDSLKISVNVPEELMNISNGRLQKVEKHNNKTKTYHWFVSNPINNYGVNINIGDYVHFKEEYEGEKGTLDMEYYVLRDNLQKAKKQFKDAPKMMKAFEHWFGPYPFYEDSFKLVEVPYLGMEHQSSVTYGNQYHNGYLGSDLSGSGWGLKFDFIIIHESGHEWFANNITYKDAADMWVHEGFTAYSESLFLDYYYGEQAASEYVIGTRKQIQNDRPIIGPYNVNQEGSSDMYFKGSNILHTLRQLIEDDEKWRAILRGLNTEFYHQTVTTKQIEDFISKKAKIDLTQFFDQYLRDTRIPILEYRIKKGKLEYRYTDIIPKFDMPIRVFVDKTPIWIQPNTNWQTKQINDNAVTIDSNFYIKTKQIK</sequence>
<keyword evidence="3" id="KW-0732">Signal</keyword>
<dbReference type="InterPro" id="IPR014782">
    <property type="entry name" value="Peptidase_M1_dom"/>
</dbReference>
<dbReference type="SUPFAM" id="SSF55486">
    <property type="entry name" value="Metalloproteases ('zincins'), catalytic domain"/>
    <property type="match status" value="1"/>
</dbReference>
<feature type="active site" description="Proton acceptor" evidence="1">
    <location>
        <position position="332"/>
    </location>
</feature>
<dbReference type="RefSeq" id="WP_140594031.1">
    <property type="nucleotide sequence ID" value="NZ_VFWZ01000004.1"/>
</dbReference>
<keyword evidence="2" id="KW-0862">Zinc</keyword>
<evidence type="ECO:0000313" key="7">
    <source>
        <dbReference type="Proteomes" id="UP000315540"/>
    </source>
</evidence>
<feature type="domain" description="Peptidase M1 membrane alanine aminopeptidase" evidence="4">
    <location>
        <begin position="264"/>
        <end position="466"/>
    </location>
</feature>
<feature type="signal peptide" evidence="3">
    <location>
        <begin position="1"/>
        <end position="19"/>
    </location>
</feature>
<keyword evidence="7" id="KW-1185">Reference proteome</keyword>
<gene>
    <name evidence="6" type="ORF">FHK87_13870</name>
</gene>
<evidence type="ECO:0000256" key="2">
    <source>
        <dbReference type="PIRSR" id="PIRSR634015-3"/>
    </source>
</evidence>
<dbReference type="SUPFAM" id="SSF63737">
    <property type="entry name" value="Leukotriene A4 hydrolase N-terminal domain"/>
    <property type="match status" value="1"/>
</dbReference>
<evidence type="ECO:0000259" key="4">
    <source>
        <dbReference type="Pfam" id="PF01433"/>
    </source>
</evidence>
<dbReference type="GO" id="GO:0008237">
    <property type="term" value="F:metallopeptidase activity"/>
    <property type="evidence" value="ECO:0007669"/>
    <property type="project" value="InterPro"/>
</dbReference>
<feature type="chain" id="PRO_5021328279" evidence="3">
    <location>
        <begin position="20"/>
        <end position="540"/>
    </location>
</feature>
<proteinExistence type="predicted"/>
<dbReference type="InterPro" id="IPR034015">
    <property type="entry name" value="M1_LTA4H"/>
</dbReference>
<dbReference type="AlphaFoldDB" id="A0A504J3V3"/>
<dbReference type="PANTHER" id="PTHR45726:SF3">
    <property type="entry name" value="LEUKOTRIENE A-4 HYDROLASE"/>
    <property type="match status" value="1"/>
</dbReference>
<reference evidence="6 7" key="1">
    <citation type="submission" date="2019-06" db="EMBL/GenBank/DDBJ databases">
        <authorList>
            <person name="Meng X."/>
        </authorList>
    </citation>
    <scope>NUCLEOTIDE SEQUENCE [LARGE SCALE GENOMIC DNA]</scope>
    <source>
        <strain evidence="6 7">M625</strain>
    </source>
</reference>
<dbReference type="EMBL" id="VFWZ01000004">
    <property type="protein sequence ID" value="TPN85114.1"/>
    <property type="molecule type" value="Genomic_DNA"/>
</dbReference>
<feature type="active site" description="Proton donor" evidence="1">
    <location>
        <position position="406"/>
    </location>
</feature>
<dbReference type="Gene3D" id="1.10.390.10">
    <property type="entry name" value="Neutral Protease Domain 2"/>
    <property type="match status" value="1"/>
</dbReference>
<dbReference type="GO" id="GO:0008270">
    <property type="term" value="F:zinc ion binding"/>
    <property type="evidence" value="ECO:0007669"/>
    <property type="project" value="InterPro"/>
</dbReference>
<protein>
    <submittedName>
        <fullName evidence="6">M1 family metallopeptidase</fullName>
    </submittedName>
</protein>
<evidence type="ECO:0000313" key="6">
    <source>
        <dbReference type="EMBL" id="TPN85114.1"/>
    </source>
</evidence>
<feature type="domain" description="Aminopeptidase N-like N-terminal" evidence="5">
    <location>
        <begin position="45"/>
        <end position="218"/>
    </location>
</feature>
<dbReference type="Pfam" id="PF01433">
    <property type="entry name" value="Peptidase_M1"/>
    <property type="match status" value="1"/>
</dbReference>
<dbReference type="InterPro" id="IPR045357">
    <property type="entry name" value="Aminopeptidase_N-like_N"/>
</dbReference>
<name>A0A504J3V3_9FLAO</name>
<dbReference type="InterPro" id="IPR042097">
    <property type="entry name" value="Aminopeptidase_N-like_N_sf"/>
</dbReference>
<dbReference type="CDD" id="cd09603">
    <property type="entry name" value="M1_APN_like"/>
    <property type="match status" value="1"/>
</dbReference>
<dbReference type="Proteomes" id="UP000315540">
    <property type="component" value="Unassembled WGS sequence"/>
</dbReference>
<organism evidence="6 7">
    <name type="scientific">Aquimarina algicola</name>
    <dbReference type="NCBI Taxonomy" id="2589995"/>
    <lineage>
        <taxon>Bacteria</taxon>
        <taxon>Pseudomonadati</taxon>
        <taxon>Bacteroidota</taxon>
        <taxon>Flavobacteriia</taxon>
        <taxon>Flavobacteriales</taxon>
        <taxon>Flavobacteriaceae</taxon>
        <taxon>Aquimarina</taxon>
    </lineage>
</organism>
<feature type="binding site" evidence="2">
    <location>
        <position position="354"/>
    </location>
    <ligand>
        <name>Zn(2+)</name>
        <dbReference type="ChEBI" id="CHEBI:29105"/>
        <note>catalytic</note>
    </ligand>
</feature>
<feature type="binding site" evidence="2">
    <location>
        <position position="335"/>
    </location>
    <ligand>
        <name>Zn(2+)</name>
        <dbReference type="ChEBI" id="CHEBI:29105"/>
        <note>catalytic</note>
    </ligand>
</feature>
<comment type="cofactor">
    <cofactor evidence="2">
        <name>Zn(2+)</name>
        <dbReference type="ChEBI" id="CHEBI:29105"/>
    </cofactor>
    <text evidence="2">Binds 1 zinc ion per subunit.</text>
</comment>
<dbReference type="OrthoDB" id="100605at2"/>
<evidence type="ECO:0000256" key="3">
    <source>
        <dbReference type="SAM" id="SignalP"/>
    </source>
</evidence>
<dbReference type="PANTHER" id="PTHR45726">
    <property type="entry name" value="LEUKOTRIENE A-4 HYDROLASE"/>
    <property type="match status" value="1"/>
</dbReference>
<comment type="caution">
    <text evidence="6">The sequence shown here is derived from an EMBL/GenBank/DDBJ whole genome shotgun (WGS) entry which is preliminary data.</text>
</comment>
<dbReference type="Pfam" id="PF17900">
    <property type="entry name" value="Peptidase_M1_N"/>
    <property type="match status" value="1"/>
</dbReference>
<accession>A0A504J3V3</accession>
<feature type="binding site" evidence="2">
    <location>
        <position position="331"/>
    </location>
    <ligand>
        <name>Zn(2+)</name>
        <dbReference type="ChEBI" id="CHEBI:29105"/>
        <note>catalytic</note>
    </ligand>
</feature>
<evidence type="ECO:0000256" key="1">
    <source>
        <dbReference type="PIRSR" id="PIRSR634015-1"/>
    </source>
</evidence>
<dbReference type="InterPro" id="IPR027268">
    <property type="entry name" value="Peptidase_M4/M1_CTD_sf"/>
</dbReference>
<evidence type="ECO:0000259" key="5">
    <source>
        <dbReference type="Pfam" id="PF17900"/>
    </source>
</evidence>
<dbReference type="Gene3D" id="2.60.40.1730">
    <property type="entry name" value="tricorn interacting facor f3 domain"/>
    <property type="match status" value="1"/>
</dbReference>